<keyword evidence="5" id="KW-0460">Magnesium</keyword>
<feature type="binding site" evidence="4">
    <location>
        <position position="54"/>
    </location>
    <ligand>
        <name>substrate</name>
    </ligand>
</feature>
<dbReference type="InterPro" id="IPR024185">
    <property type="entry name" value="FTHF_cligase-like_sf"/>
</dbReference>
<evidence type="ECO:0000256" key="4">
    <source>
        <dbReference type="PIRSR" id="PIRSR006806-1"/>
    </source>
</evidence>
<gene>
    <name evidence="6" type="ORF">BN85316190</name>
</gene>
<dbReference type="PIRSF" id="PIRSF006806">
    <property type="entry name" value="FTHF_cligase"/>
    <property type="match status" value="1"/>
</dbReference>
<protein>
    <recommendedName>
        <fullName evidence="5">5-formyltetrahydrofolate cyclo-ligase</fullName>
        <ecNumber evidence="5">6.3.3.2</ecNumber>
    </recommendedName>
</protein>
<dbReference type="RefSeq" id="WP_030005492.1">
    <property type="nucleotide sequence ID" value="NC_022549.1"/>
</dbReference>
<keyword evidence="7" id="KW-1185">Reference proteome</keyword>
<evidence type="ECO:0000313" key="7">
    <source>
        <dbReference type="Proteomes" id="UP000032737"/>
    </source>
</evidence>
<dbReference type="GO" id="GO:0009396">
    <property type="term" value="P:folic acid-containing compound biosynthetic process"/>
    <property type="evidence" value="ECO:0007669"/>
    <property type="project" value="TreeGrafter"/>
</dbReference>
<dbReference type="GO" id="GO:0005524">
    <property type="term" value="F:ATP binding"/>
    <property type="evidence" value="ECO:0007669"/>
    <property type="project" value="UniProtKB-KW"/>
</dbReference>
<comment type="cofactor">
    <cofactor evidence="5">
        <name>Mg(2+)</name>
        <dbReference type="ChEBI" id="CHEBI:18420"/>
    </cofactor>
</comment>
<keyword evidence="3 4" id="KW-0067">ATP-binding</keyword>
<dbReference type="SUPFAM" id="SSF100950">
    <property type="entry name" value="NagB/RpiA/CoA transferase-like"/>
    <property type="match status" value="1"/>
</dbReference>
<name>U4KQC0_9MOLU</name>
<dbReference type="PANTHER" id="PTHR23407">
    <property type="entry name" value="ATPASE INHIBITOR/5-FORMYLTETRAHYDROFOLATE CYCLO-LIGASE"/>
    <property type="match status" value="1"/>
</dbReference>
<feature type="binding site" evidence="4">
    <location>
        <begin position="125"/>
        <end position="133"/>
    </location>
    <ligand>
        <name>ATP</name>
        <dbReference type="ChEBI" id="CHEBI:30616"/>
    </ligand>
</feature>
<proteinExistence type="inferred from homology"/>
<comment type="similarity">
    <text evidence="1 5">Belongs to the 5-formyltetrahydrofolate cyclo-ligase family.</text>
</comment>
<feature type="binding site" evidence="4">
    <location>
        <begin position="3"/>
        <end position="7"/>
    </location>
    <ligand>
        <name>ATP</name>
        <dbReference type="ChEBI" id="CHEBI:30616"/>
    </ligand>
</feature>
<dbReference type="InterPro" id="IPR002698">
    <property type="entry name" value="FTHF_cligase"/>
</dbReference>
<dbReference type="KEGG" id="abra:BN85316190"/>
<dbReference type="EMBL" id="FO681348">
    <property type="protein sequence ID" value="CCV66640.1"/>
    <property type="molecule type" value="Genomic_DNA"/>
</dbReference>
<evidence type="ECO:0000256" key="5">
    <source>
        <dbReference type="RuleBase" id="RU361279"/>
    </source>
</evidence>
<dbReference type="GO" id="GO:0035999">
    <property type="term" value="P:tetrahydrofolate interconversion"/>
    <property type="evidence" value="ECO:0007669"/>
    <property type="project" value="TreeGrafter"/>
</dbReference>
<dbReference type="Gene3D" id="3.40.50.10420">
    <property type="entry name" value="NagB/RpiA/CoA transferase-like"/>
    <property type="match status" value="1"/>
</dbReference>
<dbReference type="InterPro" id="IPR037171">
    <property type="entry name" value="NagB/RpiA_transferase-like"/>
</dbReference>
<accession>U4KQC0</accession>
<dbReference type="NCBIfam" id="TIGR02727">
    <property type="entry name" value="MTHFS_bact"/>
    <property type="match status" value="1"/>
</dbReference>
<keyword evidence="6" id="KW-0436">Ligase</keyword>
<dbReference type="Proteomes" id="UP000032737">
    <property type="component" value="Chromosome"/>
</dbReference>
<comment type="catalytic activity">
    <reaction evidence="5">
        <text>(6S)-5-formyl-5,6,7,8-tetrahydrofolate + ATP = (6R)-5,10-methenyltetrahydrofolate + ADP + phosphate</text>
        <dbReference type="Rhea" id="RHEA:10488"/>
        <dbReference type="ChEBI" id="CHEBI:30616"/>
        <dbReference type="ChEBI" id="CHEBI:43474"/>
        <dbReference type="ChEBI" id="CHEBI:57455"/>
        <dbReference type="ChEBI" id="CHEBI:57457"/>
        <dbReference type="ChEBI" id="CHEBI:456216"/>
        <dbReference type="EC" id="6.3.3.2"/>
    </reaction>
</comment>
<dbReference type="GO" id="GO:0046872">
    <property type="term" value="F:metal ion binding"/>
    <property type="evidence" value="ECO:0007669"/>
    <property type="project" value="UniProtKB-KW"/>
</dbReference>
<dbReference type="GO" id="GO:0030272">
    <property type="term" value="F:5-formyltetrahydrofolate cyclo-ligase activity"/>
    <property type="evidence" value="ECO:0007669"/>
    <property type="project" value="UniProtKB-EC"/>
</dbReference>
<dbReference type="STRING" id="61635.BN85316190"/>
<dbReference type="Pfam" id="PF01812">
    <property type="entry name" value="5-FTHF_cyc-lig"/>
    <property type="match status" value="1"/>
</dbReference>
<sequence length="170" mass="20180">MTKESIRRDMLLKRKSLDHTELEVLTNELLERIESHPRFTKATRIGLYYPINQEPNLLRLMTRHKDKRFYFPRVVDNQISYFLVNDLNDLEKTVFQLFEPKLTLPKSNDLDLYLIPCVATTGCYRIGYGRGYYDQYLKRNKGYTIGVTMPFAKFQQGYEESHDIALDEIL</sequence>
<dbReference type="EC" id="6.3.3.2" evidence="5"/>
<dbReference type="OrthoDB" id="9801938at2"/>
<organism evidence="6 7">
    <name type="scientific">Acholeplasma brassicae</name>
    <dbReference type="NCBI Taxonomy" id="61635"/>
    <lineage>
        <taxon>Bacteria</taxon>
        <taxon>Bacillati</taxon>
        <taxon>Mycoplasmatota</taxon>
        <taxon>Mollicutes</taxon>
        <taxon>Acholeplasmatales</taxon>
        <taxon>Acholeplasmataceae</taxon>
        <taxon>Acholeplasma</taxon>
    </lineage>
</organism>
<dbReference type="AlphaFoldDB" id="U4KQC0"/>
<dbReference type="PANTHER" id="PTHR23407:SF1">
    <property type="entry name" value="5-FORMYLTETRAHYDROFOLATE CYCLO-LIGASE"/>
    <property type="match status" value="1"/>
</dbReference>
<reference evidence="6 7" key="1">
    <citation type="journal article" date="2013" name="J. Mol. Microbiol. Biotechnol.">
        <title>Analysis of the Complete Genomes of Acholeplasma brassicae , A. palmae and A. laidlawii and Their Comparison to the Obligate Parasites from ' Candidatus Phytoplasma'.</title>
        <authorList>
            <person name="Kube M."/>
            <person name="Siewert C."/>
            <person name="Migdoll A.M."/>
            <person name="Duduk B."/>
            <person name="Holz S."/>
            <person name="Rabus R."/>
            <person name="Seemuller E."/>
            <person name="Mitrovic J."/>
            <person name="Muller I."/>
            <person name="Buttner C."/>
            <person name="Reinhardt R."/>
        </authorList>
    </citation>
    <scope>NUCLEOTIDE SEQUENCE [LARGE SCALE GENOMIC DNA]</scope>
    <source>
        <strain evidence="7">0502</strain>
    </source>
</reference>
<evidence type="ECO:0000256" key="1">
    <source>
        <dbReference type="ARBA" id="ARBA00010638"/>
    </source>
</evidence>
<evidence type="ECO:0000313" key="6">
    <source>
        <dbReference type="EMBL" id="CCV66640.1"/>
    </source>
</evidence>
<dbReference type="HOGENOM" id="CLU_066245_2_2_14"/>
<evidence type="ECO:0000256" key="2">
    <source>
        <dbReference type="ARBA" id="ARBA00022741"/>
    </source>
</evidence>
<keyword evidence="5" id="KW-0479">Metal-binding</keyword>
<evidence type="ECO:0000256" key="3">
    <source>
        <dbReference type="ARBA" id="ARBA00022840"/>
    </source>
</evidence>
<keyword evidence="2 4" id="KW-0547">Nucleotide-binding</keyword>